<dbReference type="PROSITE" id="PS51257">
    <property type="entry name" value="PROKAR_LIPOPROTEIN"/>
    <property type="match status" value="1"/>
</dbReference>
<reference evidence="3 4" key="1">
    <citation type="submission" date="2024-01" db="EMBL/GenBank/DDBJ databases">
        <title>Complete genome of Cladobotryum mycophilum ATHUM6906.</title>
        <authorList>
            <person name="Christinaki A.C."/>
            <person name="Myridakis A.I."/>
            <person name="Kouvelis V.N."/>
        </authorList>
    </citation>
    <scope>NUCLEOTIDE SEQUENCE [LARGE SCALE GENOMIC DNA]</scope>
    <source>
        <strain evidence="3 4">ATHUM6906</strain>
    </source>
</reference>
<sequence length="137" mass="15593">MDQTSKTEPFIYVIIPLIALFVIGCLALTFYMKHRRRRTMQSYRWPTRRVYAPDGHVILTSRHGRNPWITSRSEEGLNELGEAPPPYEGKKRTPGENATASEEEGVQLRDVEQGTRPPEYIAEPPPALTTDSRRSGP</sequence>
<name>A0ABR0SJR1_9HYPO</name>
<evidence type="ECO:0000256" key="1">
    <source>
        <dbReference type="SAM" id="MobiDB-lite"/>
    </source>
</evidence>
<evidence type="ECO:0000313" key="3">
    <source>
        <dbReference type="EMBL" id="KAK5992377.1"/>
    </source>
</evidence>
<evidence type="ECO:0000256" key="2">
    <source>
        <dbReference type="SAM" id="Phobius"/>
    </source>
</evidence>
<protein>
    <submittedName>
        <fullName evidence="3">Uncharacterized protein</fullName>
    </submittedName>
</protein>
<keyword evidence="2" id="KW-0812">Transmembrane</keyword>
<dbReference type="Proteomes" id="UP001338125">
    <property type="component" value="Unassembled WGS sequence"/>
</dbReference>
<keyword evidence="2" id="KW-1133">Transmembrane helix</keyword>
<comment type="caution">
    <text evidence="3">The sequence shown here is derived from an EMBL/GenBank/DDBJ whole genome shotgun (WGS) entry which is preliminary data.</text>
</comment>
<evidence type="ECO:0000313" key="4">
    <source>
        <dbReference type="Proteomes" id="UP001338125"/>
    </source>
</evidence>
<feature type="transmembrane region" description="Helical" evidence="2">
    <location>
        <begin position="12"/>
        <end position="32"/>
    </location>
</feature>
<accession>A0ABR0SJR1</accession>
<keyword evidence="2" id="KW-0472">Membrane</keyword>
<keyword evidence="4" id="KW-1185">Reference proteome</keyword>
<gene>
    <name evidence="3" type="ORF">PT974_05781</name>
</gene>
<dbReference type="EMBL" id="JAVFKD010000012">
    <property type="protein sequence ID" value="KAK5992377.1"/>
    <property type="molecule type" value="Genomic_DNA"/>
</dbReference>
<organism evidence="3 4">
    <name type="scientific">Cladobotryum mycophilum</name>
    <dbReference type="NCBI Taxonomy" id="491253"/>
    <lineage>
        <taxon>Eukaryota</taxon>
        <taxon>Fungi</taxon>
        <taxon>Dikarya</taxon>
        <taxon>Ascomycota</taxon>
        <taxon>Pezizomycotina</taxon>
        <taxon>Sordariomycetes</taxon>
        <taxon>Hypocreomycetidae</taxon>
        <taxon>Hypocreales</taxon>
        <taxon>Hypocreaceae</taxon>
        <taxon>Cladobotryum</taxon>
    </lineage>
</organism>
<proteinExistence type="predicted"/>
<feature type="region of interest" description="Disordered" evidence="1">
    <location>
        <begin position="68"/>
        <end position="137"/>
    </location>
</feature>